<dbReference type="PANTHER" id="PTHR33973:SF4">
    <property type="entry name" value="OS07G0153300 PROTEIN"/>
    <property type="match status" value="1"/>
</dbReference>
<evidence type="ECO:0000313" key="3">
    <source>
        <dbReference type="Proteomes" id="UP000635477"/>
    </source>
</evidence>
<keyword evidence="1" id="KW-1133">Transmembrane helix</keyword>
<keyword evidence="3" id="KW-1185">Reference proteome</keyword>
<evidence type="ECO:0000256" key="1">
    <source>
        <dbReference type="SAM" id="Phobius"/>
    </source>
</evidence>
<feature type="transmembrane region" description="Helical" evidence="1">
    <location>
        <begin position="74"/>
        <end position="95"/>
    </location>
</feature>
<reference evidence="2" key="1">
    <citation type="journal article" date="2020" name="BMC Genomics">
        <title>Correction to: Identification and distribution of gene clusters required for synthesis of sphingolipid metabolism inhibitors in diverse species of the filamentous fungus Fusarium.</title>
        <authorList>
            <person name="Kim H.S."/>
            <person name="Lohmar J.M."/>
            <person name="Busman M."/>
            <person name="Brown D.W."/>
            <person name="Naumann T.A."/>
            <person name="Divon H.H."/>
            <person name="Lysoe E."/>
            <person name="Uhlig S."/>
            <person name="Proctor R.H."/>
        </authorList>
    </citation>
    <scope>NUCLEOTIDE SEQUENCE</scope>
    <source>
        <strain evidence="2">NRRL 22465</strain>
    </source>
</reference>
<dbReference type="EMBL" id="JABEYC010000659">
    <property type="protein sequence ID" value="KAF4975265.1"/>
    <property type="molecule type" value="Genomic_DNA"/>
</dbReference>
<dbReference type="OrthoDB" id="3340520at2759"/>
<gene>
    <name evidence="2" type="ORF">FZEAL_7932</name>
</gene>
<reference evidence="2" key="2">
    <citation type="submission" date="2020-05" db="EMBL/GenBank/DDBJ databases">
        <authorList>
            <person name="Kim H.-S."/>
            <person name="Proctor R.H."/>
            <person name="Brown D.W."/>
        </authorList>
    </citation>
    <scope>NUCLEOTIDE SEQUENCE</scope>
    <source>
        <strain evidence="2">NRRL 22465</strain>
    </source>
</reference>
<keyword evidence="1" id="KW-0812">Transmembrane</keyword>
<accession>A0A8H4XHD9</accession>
<dbReference type="AlphaFoldDB" id="A0A8H4XHD9"/>
<dbReference type="Pfam" id="PF07103">
    <property type="entry name" value="DUF1365"/>
    <property type="match status" value="1"/>
</dbReference>
<organism evidence="2 3">
    <name type="scientific">Fusarium zealandicum</name>
    <dbReference type="NCBI Taxonomy" id="1053134"/>
    <lineage>
        <taxon>Eukaryota</taxon>
        <taxon>Fungi</taxon>
        <taxon>Dikarya</taxon>
        <taxon>Ascomycota</taxon>
        <taxon>Pezizomycotina</taxon>
        <taxon>Sordariomycetes</taxon>
        <taxon>Hypocreomycetidae</taxon>
        <taxon>Hypocreales</taxon>
        <taxon>Nectriaceae</taxon>
        <taxon>Fusarium</taxon>
        <taxon>Fusarium staphyleae species complex</taxon>
    </lineage>
</organism>
<name>A0A8H4XHD9_9HYPO</name>
<evidence type="ECO:0000313" key="2">
    <source>
        <dbReference type="EMBL" id="KAF4975265.1"/>
    </source>
</evidence>
<feature type="transmembrane region" description="Helical" evidence="1">
    <location>
        <begin position="39"/>
        <end position="62"/>
    </location>
</feature>
<keyword evidence="1" id="KW-0472">Membrane</keyword>
<sequence>MDGLSEGSPLLPVVLIGDFIDRLRENWPLSSVTALAVSVYYALFGTLLDFWLILSFVGWNHASALASLFHHLDMIRACLLICTTVGAFALGHRILQCIFTERPLPWKGLGRPLLIPSRTSHTRFFPEKHSFSYSYLVAGVPVGFSGNANGMISADVPGTSSWLPYFSGLRAWFDVDPADYLQRGHTKDGLRGKLESFLKSQNVDPSQYPHAYLVTAARFLGYHFNPVSFWFLYSSAKVLSAIVLEVNNTFGERRPYLVIRDFEAEAKHIEDQTPNSESKEPHRARVKATWQKDFHVSPFNSRKGSYSLLARDPLGPGMEGFRGIDMTINLGSSKGHPKLVARLFSEGEALDPDALNVIARATFLLSWFGVGFVTFPRIVKEAALLFFKRGLHVWYRPEPLKESMGRLADSTEKSLEDVFRQYLQHLVGQSPAPIVVKYISSGVAGAAEEVFTSPSAIESPTTTDNIEIKVLTPVFYSRFVHYAHDFEAVFGELAESCTLWVDKPELLPKIFLKKASPTLHASSIVDFLCFQLIRSLRSRPERIERPLTSADTSVPRSQGLDIRDFRMSSMDAFVLGQDDTSLKKAYRAAAVRLFVADRIAFGNTDLLGMMEFTGRVGVSWVLGSLINQAIQGFS</sequence>
<dbReference type="PANTHER" id="PTHR33973">
    <property type="entry name" value="OS07G0153300 PROTEIN"/>
    <property type="match status" value="1"/>
</dbReference>
<proteinExistence type="predicted"/>
<dbReference type="InterPro" id="IPR010775">
    <property type="entry name" value="DUF1365"/>
</dbReference>
<dbReference type="Proteomes" id="UP000635477">
    <property type="component" value="Unassembled WGS sequence"/>
</dbReference>
<evidence type="ECO:0008006" key="4">
    <source>
        <dbReference type="Google" id="ProtNLM"/>
    </source>
</evidence>
<comment type="caution">
    <text evidence="2">The sequence shown here is derived from an EMBL/GenBank/DDBJ whole genome shotgun (WGS) entry which is preliminary data.</text>
</comment>
<protein>
    <recommendedName>
        <fullName evidence="4">Cyclopropane-fatty-acyl-phospholipid synthase</fullName>
    </recommendedName>
</protein>